<keyword evidence="3" id="KW-1185">Reference proteome</keyword>
<feature type="region of interest" description="Disordered" evidence="1">
    <location>
        <begin position="1"/>
        <end position="90"/>
    </location>
</feature>
<evidence type="ECO:0000256" key="1">
    <source>
        <dbReference type="SAM" id="MobiDB-lite"/>
    </source>
</evidence>
<dbReference type="AlphaFoldDB" id="A0A0D2GGT0"/>
<accession>A0A0D2GGT0</accession>
<feature type="compositionally biased region" description="Basic and acidic residues" evidence="1">
    <location>
        <begin position="46"/>
        <end position="73"/>
    </location>
</feature>
<dbReference type="Proteomes" id="UP000053789">
    <property type="component" value="Unassembled WGS sequence"/>
</dbReference>
<evidence type="ECO:0000313" key="3">
    <source>
        <dbReference type="Proteomes" id="UP000053789"/>
    </source>
</evidence>
<feature type="compositionally biased region" description="Basic residues" evidence="1">
    <location>
        <begin position="74"/>
        <end position="90"/>
    </location>
</feature>
<proteinExistence type="predicted"/>
<dbReference type="OrthoDB" id="4159260at2759"/>
<dbReference type="RefSeq" id="XP_016624191.1">
    <property type="nucleotide sequence ID" value="XM_016758863.1"/>
</dbReference>
<reference evidence="2" key="1">
    <citation type="submission" date="2015-01" db="EMBL/GenBank/DDBJ databases">
        <title>The Genome Sequence of Cladophialophora bantiana CBS 173.52.</title>
        <authorList>
            <consortium name="The Broad Institute Genomics Platform"/>
            <person name="Cuomo C."/>
            <person name="de Hoog S."/>
            <person name="Gorbushina A."/>
            <person name="Stielow B."/>
            <person name="Teixiera M."/>
            <person name="Abouelleil A."/>
            <person name="Chapman S.B."/>
            <person name="Priest M."/>
            <person name="Young S.K."/>
            <person name="Wortman J."/>
            <person name="Nusbaum C."/>
            <person name="Birren B."/>
        </authorList>
    </citation>
    <scope>NUCLEOTIDE SEQUENCE [LARGE SCALE GENOMIC DNA]</scope>
    <source>
        <strain evidence="2">CBS 173.52</strain>
    </source>
</reference>
<dbReference type="EMBL" id="KN846981">
    <property type="protein sequence ID" value="KIW97522.1"/>
    <property type="molecule type" value="Genomic_DNA"/>
</dbReference>
<organism evidence="2 3">
    <name type="scientific">Cladophialophora bantiana (strain ATCC 10958 / CBS 173.52 / CDC B-1940 / NIH 8579)</name>
    <name type="common">Xylohypha bantiana</name>
    <dbReference type="NCBI Taxonomy" id="1442370"/>
    <lineage>
        <taxon>Eukaryota</taxon>
        <taxon>Fungi</taxon>
        <taxon>Dikarya</taxon>
        <taxon>Ascomycota</taxon>
        <taxon>Pezizomycotina</taxon>
        <taxon>Eurotiomycetes</taxon>
        <taxon>Chaetothyriomycetidae</taxon>
        <taxon>Chaetothyriales</taxon>
        <taxon>Herpotrichiellaceae</taxon>
        <taxon>Cladophialophora</taxon>
    </lineage>
</organism>
<name>A0A0D2GGT0_CLAB1</name>
<feature type="compositionally biased region" description="Basic residues" evidence="1">
    <location>
        <begin position="35"/>
        <end position="45"/>
    </location>
</feature>
<dbReference type="VEuPathDB" id="FungiDB:Z519_01106"/>
<dbReference type="GeneID" id="27694034"/>
<sequence>MSWTSAFHQNKSGDNNTSIRAGSESRPRRAEYNVLRKKRGRRPKDSHRPSSDALVTHDDGDEESLRAWKEKGQKQKVSRWRRMFRRRRGS</sequence>
<feature type="compositionally biased region" description="Polar residues" evidence="1">
    <location>
        <begin position="1"/>
        <end position="20"/>
    </location>
</feature>
<evidence type="ECO:0000313" key="2">
    <source>
        <dbReference type="EMBL" id="KIW97522.1"/>
    </source>
</evidence>
<protein>
    <submittedName>
        <fullName evidence="2">Uncharacterized protein</fullName>
    </submittedName>
</protein>
<dbReference type="HOGENOM" id="CLU_2440656_0_0_1"/>
<gene>
    <name evidence="2" type="ORF">Z519_01106</name>
</gene>